<dbReference type="InterPro" id="IPR037069">
    <property type="entry name" value="AcylCoA_DH/ox_N_sf"/>
</dbReference>
<dbReference type="Gene3D" id="1.10.540.10">
    <property type="entry name" value="Acyl-CoA dehydrogenase/oxidase, N-terminal domain"/>
    <property type="match status" value="1"/>
</dbReference>
<feature type="domain" description="Aminoglycoside phosphotransferase" evidence="12">
    <location>
        <begin position="42"/>
        <end position="261"/>
    </location>
</feature>
<dbReference type="Gene3D" id="3.90.1200.10">
    <property type="match status" value="1"/>
</dbReference>
<dbReference type="CDD" id="cd05154">
    <property type="entry name" value="ACAD10_11_N-like"/>
    <property type="match status" value="1"/>
</dbReference>
<proteinExistence type="inferred from homology"/>
<evidence type="ECO:0000256" key="6">
    <source>
        <dbReference type="ARBA" id="ARBA00022832"/>
    </source>
</evidence>
<evidence type="ECO:0000256" key="8">
    <source>
        <dbReference type="ARBA" id="ARBA00023098"/>
    </source>
</evidence>
<dbReference type="Gene3D" id="3.30.200.20">
    <property type="entry name" value="Phosphorylase Kinase, domain 1"/>
    <property type="match status" value="1"/>
</dbReference>
<dbReference type="GO" id="GO:0050660">
    <property type="term" value="F:flavin adenine dinucleotide binding"/>
    <property type="evidence" value="ECO:0007669"/>
    <property type="project" value="InterPro"/>
</dbReference>
<evidence type="ECO:0000256" key="3">
    <source>
        <dbReference type="ARBA" id="ARBA00009347"/>
    </source>
</evidence>
<protein>
    <recommendedName>
        <fullName evidence="16">Aminoglycoside phosphotransferase domain-containing protein</fullName>
    </recommendedName>
</protein>
<comment type="cofactor">
    <cofactor evidence="1">
        <name>FAD</name>
        <dbReference type="ChEBI" id="CHEBI:57692"/>
    </cofactor>
</comment>
<dbReference type="Pfam" id="PF02770">
    <property type="entry name" value="Acyl-CoA_dh_M"/>
    <property type="match status" value="1"/>
</dbReference>
<keyword evidence="6" id="KW-0276">Fatty acid metabolism</keyword>
<dbReference type="InterPro" id="IPR002575">
    <property type="entry name" value="Aminoglycoside_PTrfase"/>
</dbReference>
<dbReference type="AlphaFoldDB" id="A0A383WJ23"/>
<dbReference type="InterPro" id="IPR011009">
    <property type="entry name" value="Kinase-like_dom_sf"/>
</dbReference>
<comment type="subcellular location">
    <subcellularLocation>
        <location evidence="2">Peroxisome</location>
    </subcellularLocation>
</comment>
<dbReference type="EMBL" id="FNXT01001275">
    <property type="protein sequence ID" value="SZX77159.1"/>
    <property type="molecule type" value="Genomic_DNA"/>
</dbReference>
<dbReference type="InterPro" id="IPR009100">
    <property type="entry name" value="AcylCoA_DH/oxidase_NM_dom_sf"/>
</dbReference>
<feature type="domain" description="Acyl-CoA oxidase/dehydrogenase middle" evidence="13">
    <location>
        <begin position="548"/>
        <end position="656"/>
    </location>
</feature>
<name>A0A383WJ23_TETOB</name>
<dbReference type="GO" id="GO:0003995">
    <property type="term" value="F:acyl-CoA dehydrogenase activity"/>
    <property type="evidence" value="ECO:0007669"/>
    <property type="project" value="TreeGrafter"/>
</dbReference>
<feature type="domain" description="Acyl-CoA dehydrogenase/oxidase C-terminal" evidence="11">
    <location>
        <begin position="671"/>
        <end position="819"/>
    </location>
</feature>
<dbReference type="SUPFAM" id="SSF56112">
    <property type="entry name" value="Protein kinase-like (PK-like)"/>
    <property type="match status" value="1"/>
</dbReference>
<dbReference type="InterPro" id="IPR036250">
    <property type="entry name" value="AcylCo_DH-like_C"/>
</dbReference>
<evidence type="ECO:0000256" key="7">
    <source>
        <dbReference type="ARBA" id="ARBA00023002"/>
    </source>
</evidence>
<feature type="region of interest" description="Disordered" evidence="10">
    <location>
        <begin position="361"/>
        <end position="385"/>
    </location>
</feature>
<evidence type="ECO:0008006" key="16">
    <source>
        <dbReference type="Google" id="ProtNLM"/>
    </source>
</evidence>
<accession>A0A383WJ23</accession>
<gene>
    <name evidence="14" type="ORF">BQ4739_LOCUS17502</name>
</gene>
<evidence type="ECO:0000259" key="13">
    <source>
        <dbReference type="Pfam" id="PF02770"/>
    </source>
</evidence>
<reference evidence="14 15" key="1">
    <citation type="submission" date="2016-10" db="EMBL/GenBank/DDBJ databases">
        <authorList>
            <person name="Cai Z."/>
        </authorList>
    </citation>
    <scope>NUCLEOTIDE SEQUENCE [LARGE SCALE GENOMIC DNA]</scope>
</reference>
<evidence type="ECO:0000256" key="4">
    <source>
        <dbReference type="ARBA" id="ARBA00022630"/>
    </source>
</evidence>
<dbReference type="InterPro" id="IPR046373">
    <property type="entry name" value="Acyl-CoA_Oxase/DH_mid-dom_sf"/>
</dbReference>
<comment type="similarity">
    <text evidence="3">Belongs to the acyl-CoA dehydrogenase family.</text>
</comment>
<dbReference type="Pfam" id="PF00441">
    <property type="entry name" value="Acyl-CoA_dh_1"/>
    <property type="match status" value="1"/>
</dbReference>
<evidence type="ECO:0000259" key="12">
    <source>
        <dbReference type="Pfam" id="PF01636"/>
    </source>
</evidence>
<dbReference type="GO" id="GO:0033539">
    <property type="term" value="P:fatty acid beta-oxidation using acyl-CoA dehydrogenase"/>
    <property type="evidence" value="ECO:0007669"/>
    <property type="project" value="TreeGrafter"/>
</dbReference>
<dbReference type="PANTHER" id="PTHR48083">
    <property type="entry name" value="MEDIUM-CHAIN SPECIFIC ACYL-COA DEHYDROGENASE, MITOCHONDRIAL-RELATED"/>
    <property type="match status" value="1"/>
</dbReference>
<sequence>MALDTAASTRQPSEVHRLDEPRLLSYLRQQLPNLPAGSLSSKQFQHGQSNPTYLLEVGGQHLVLRKQPPGKLLASAHAVDREFKVLAALSQAGKVPVPRPLCMCSDASVIGTPFYVMEFAAGTIFTNPNLPDVGPRDRGRIYRGLAATLAGLHSLDPAALGLTGFGNPQHYCRRQVGRWSQQYNASVARPMPAVQRLVAWLGANVPAEDAAPPAPAVVHGDFRLDNLVYDEQLQPCAVLDWELATLGNPWADVAYLAMPYHLPPQLASLSLKQPLPGGIPSEERLLEAYCSARGVARPSAKDWAFYLALSIFRLLAILAGVQARARQGNAASAAAEAISSDAVLAALAESALNIVARFDDTSSSSSSSSSNTSAPSAAAAGSGGSGAGVPVLRQRAAGLGSPSAKAQQLMQTLQQFMQQHVFPAEAAFDAHAHGPNRWTIHPLNEQLKGKARAAGLWNLWMAADMATKLQHLLPLVPEQERATLLGAGLSHLDYAHLCAVMGCSVWGPELFNCSAPDTGNMEVLAKYGTPEQQRTWLLPLLRGHIRSCFAMTEKAVASSDATNITSAITRSSGSGSCCGAEGGSYVVQGLKWWTSGAMDPRCKVAIFMGKTDPSAPPHRQQSMLLVPMDAPGVKVLRPLTVFGYDDAPHGHAEVLFDGVVVPASNLLLGEGRGFEIAQGRLGPGRLHHCMRLIGMSERALRLAATRALQRTAFSQPLAAQGGLREVLARQRVALEGARLLVLNAAEALDRVGHKAARAEIAAAKVAAPAVALQVIDAAIQIHGGAGVSQDVPLGHLFVTARTLRIADGPDEVHLGTLAKLELEAAAGGREVLKSIMGRARL</sequence>
<dbReference type="SUPFAM" id="SSF56645">
    <property type="entry name" value="Acyl-CoA dehydrogenase NM domain-like"/>
    <property type="match status" value="1"/>
</dbReference>
<evidence type="ECO:0000256" key="9">
    <source>
        <dbReference type="ARBA" id="ARBA00023140"/>
    </source>
</evidence>
<keyword evidence="8" id="KW-0443">Lipid metabolism</keyword>
<evidence type="ECO:0000313" key="15">
    <source>
        <dbReference type="Proteomes" id="UP000256970"/>
    </source>
</evidence>
<organism evidence="14 15">
    <name type="scientific">Tetradesmus obliquus</name>
    <name type="common">Green alga</name>
    <name type="synonym">Acutodesmus obliquus</name>
    <dbReference type="NCBI Taxonomy" id="3088"/>
    <lineage>
        <taxon>Eukaryota</taxon>
        <taxon>Viridiplantae</taxon>
        <taxon>Chlorophyta</taxon>
        <taxon>core chlorophytes</taxon>
        <taxon>Chlorophyceae</taxon>
        <taxon>CS clade</taxon>
        <taxon>Sphaeropleales</taxon>
        <taxon>Scenedesmaceae</taxon>
        <taxon>Tetradesmus</taxon>
    </lineage>
</organism>
<keyword evidence="9" id="KW-0576">Peroxisome</keyword>
<keyword evidence="15" id="KW-1185">Reference proteome</keyword>
<dbReference type="Gene3D" id="1.20.140.10">
    <property type="entry name" value="Butyryl-CoA Dehydrogenase, subunit A, domain 3"/>
    <property type="match status" value="1"/>
</dbReference>
<evidence type="ECO:0000313" key="14">
    <source>
        <dbReference type="EMBL" id="SZX77159.1"/>
    </source>
</evidence>
<feature type="compositionally biased region" description="Low complexity" evidence="10">
    <location>
        <begin position="362"/>
        <end position="380"/>
    </location>
</feature>
<evidence type="ECO:0000256" key="1">
    <source>
        <dbReference type="ARBA" id="ARBA00001974"/>
    </source>
</evidence>
<keyword evidence="4" id="KW-0285">Flavoprotein</keyword>
<keyword evidence="7" id="KW-0560">Oxidoreductase</keyword>
<evidence type="ECO:0000256" key="10">
    <source>
        <dbReference type="SAM" id="MobiDB-lite"/>
    </source>
</evidence>
<evidence type="ECO:0000259" key="11">
    <source>
        <dbReference type="Pfam" id="PF00441"/>
    </source>
</evidence>
<dbReference type="InterPro" id="IPR009075">
    <property type="entry name" value="AcylCo_DH/oxidase_C"/>
</dbReference>
<dbReference type="InterPro" id="IPR041726">
    <property type="entry name" value="ACAD10_11_N"/>
</dbReference>
<dbReference type="Pfam" id="PF01636">
    <property type="entry name" value="APH"/>
    <property type="match status" value="1"/>
</dbReference>
<dbReference type="PANTHER" id="PTHR48083:SF13">
    <property type="entry name" value="ACYL-COA DEHYDROGENASE FAMILY MEMBER 11"/>
    <property type="match status" value="1"/>
</dbReference>
<dbReference type="GO" id="GO:0005777">
    <property type="term" value="C:peroxisome"/>
    <property type="evidence" value="ECO:0007669"/>
    <property type="project" value="UniProtKB-SubCell"/>
</dbReference>
<dbReference type="Proteomes" id="UP000256970">
    <property type="component" value="Unassembled WGS sequence"/>
</dbReference>
<evidence type="ECO:0000256" key="2">
    <source>
        <dbReference type="ARBA" id="ARBA00004275"/>
    </source>
</evidence>
<dbReference type="Gene3D" id="2.40.110.10">
    <property type="entry name" value="Butyryl-CoA Dehydrogenase, subunit A, domain 2"/>
    <property type="match status" value="1"/>
</dbReference>
<dbReference type="SUPFAM" id="SSF47203">
    <property type="entry name" value="Acyl-CoA dehydrogenase C-terminal domain-like"/>
    <property type="match status" value="1"/>
</dbReference>
<dbReference type="InterPro" id="IPR006091">
    <property type="entry name" value="Acyl-CoA_Oxase/DH_mid-dom"/>
</dbReference>
<evidence type="ECO:0000256" key="5">
    <source>
        <dbReference type="ARBA" id="ARBA00022827"/>
    </source>
</evidence>
<keyword evidence="5" id="KW-0274">FAD</keyword>
<dbReference type="InterPro" id="IPR050741">
    <property type="entry name" value="Acyl-CoA_dehydrogenase"/>
</dbReference>